<name>A0A1A9KGP0_9PSED</name>
<sequence length="98" mass="11554">MENLIISEQIAKKLQEKHGGITRREVEQCFENCEGEHLIDQREEHKTDPATKWFIAPTNAGRLLKVCFIFDDGKIFLKTTYEPNPEEIRIYRKYALND</sequence>
<keyword evidence="1" id="KW-0378">Hydrolase</keyword>
<organism evidence="1 2">
    <name type="scientific">Pseudomonas citronellolis</name>
    <dbReference type="NCBI Taxonomy" id="53408"/>
    <lineage>
        <taxon>Bacteria</taxon>
        <taxon>Pseudomonadati</taxon>
        <taxon>Pseudomonadota</taxon>
        <taxon>Gammaproteobacteria</taxon>
        <taxon>Pseudomonadales</taxon>
        <taxon>Pseudomonadaceae</taxon>
        <taxon>Pseudomonas</taxon>
    </lineage>
</organism>
<reference evidence="1 2" key="1">
    <citation type="submission" date="2016-05" db="EMBL/GenBank/DDBJ databases">
        <title>Genome Sequence of Pseudomonas citronellolis Strain SJTE-3, an Estrogens and Persistent Organic Pollutants degradation strain.</title>
        <authorList>
            <person name="Liang R."/>
        </authorList>
    </citation>
    <scope>NUCLEOTIDE SEQUENCE [LARGE SCALE GENOMIC DNA]</scope>
    <source>
        <strain evidence="1 2">SJTE-3</strain>
    </source>
</reference>
<evidence type="ECO:0000313" key="2">
    <source>
        <dbReference type="Proteomes" id="UP000077748"/>
    </source>
</evidence>
<dbReference type="Proteomes" id="UP000077748">
    <property type="component" value="Chromosome"/>
</dbReference>
<proteinExistence type="predicted"/>
<evidence type="ECO:0000313" key="1">
    <source>
        <dbReference type="EMBL" id="ANI16685.1"/>
    </source>
</evidence>
<dbReference type="AlphaFoldDB" id="A0A1A9KGP0"/>
<dbReference type="EMBL" id="CP015878">
    <property type="protein sequence ID" value="ANI16685.1"/>
    <property type="molecule type" value="Genomic_DNA"/>
</dbReference>
<accession>A0A1A9KGP0</accession>
<dbReference type="RefSeq" id="WP_064583968.1">
    <property type="nucleotide sequence ID" value="NZ_CP015878.1"/>
</dbReference>
<dbReference type="GO" id="GO:0016787">
    <property type="term" value="F:hydrolase activity"/>
    <property type="evidence" value="ECO:0007669"/>
    <property type="project" value="UniProtKB-KW"/>
</dbReference>
<protein>
    <submittedName>
        <fullName evidence="1">ADP-ribosyl-(Dinitrogen reductase) hydrolase</fullName>
    </submittedName>
</protein>
<gene>
    <name evidence="1" type="ORF">A9C11_23150</name>
</gene>